<reference evidence="1 2" key="1">
    <citation type="submission" date="2015-08" db="EMBL/GenBank/DDBJ databases">
        <title>Emmonsia species relationships and genome sequence.</title>
        <authorList>
            <person name="Cuomo C.A."/>
            <person name="Schwartz I.S."/>
            <person name="Kenyon C."/>
            <person name="De Hoog G.S."/>
            <person name="Govender N.P."/>
            <person name="Botha A."/>
            <person name="Moreno L."/>
            <person name="De Vries M."/>
            <person name="Munoz J.F."/>
            <person name="Stielow J.B."/>
        </authorList>
    </citation>
    <scope>NUCLEOTIDE SEQUENCE [LARGE SCALE GENOMIC DNA]</scope>
    <source>
        <strain evidence="1 2">EI222</strain>
    </source>
</reference>
<evidence type="ECO:0000313" key="2">
    <source>
        <dbReference type="Proteomes" id="UP000242791"/>
    </source>
</evidence>
<gene>
    <name evidence="1" type="ORF">ACJ73_08959</name>
</gene>
<dbReference type="AlphaFoldDB" id="A0A1J9PH05"/>
<dbReference type="OrthoDB" id="6359816at2759"/>
<name>A0A1J9PH05_9EURO</name>
<dbReference type="VEuPathDB" id="FungiDB:ACJ73_08959"/>
<dbReference type="EMBL" id="LGTZ01002305">
    <property type="protein sequence ID" value="OJD15705.1"/>
    <property type="molecule type" value="Genomic_DNA"/>
</dbReference>
<evidence type="ECO:0000313" key="1">
    <source>
        <dbReference type="EMBL" id="OJD15705.1"/>
    </source>
</evidence>
<dbReference type="PANTHER" id="PTHR47843">
    <property type="entry name" value="BTB DOMAIN-CONTAINING PROTEIN-RELATED"/>
    <property type="match status" value="1"/>
</dbReference>
<protein>
    <submittedName>
        <fullName evidence="1">Uncharacterized protein</fullName>
    </submittedName>
</protein>
<comment type="caution">
    <text evidence="1">The sequence shown here is derived from an EMBL/GenBank/DDBJ whole genome shotgun (WGS) entry which is preliminary data.</text>
</comment>
<accession>A0A1J9PH05</accession>
<dbReference type="Proteomes" id="UP000242791">
    <property type="component" value="Unassembled WGS sequence"/>
</dbReference>
<dbReference type="STRING" id="1658174.A0A1J9PH05"/>
<proteinExistence type="predicted"/>
<organism evidence="1 2">
    <name type="scientific">Blastomyces percursus</name>
    <dbReference type="NCBI Taxonomy" id="1658174"/>
    <lineage>
        <taxon>Eukaryota</taxon>
        <taxon>Fungi</taxon>
        <taxon>Dikarya</taxon>
        <taxon>Ascomycota</taxon>
        <taxon>Pezizomycotina</taxon>
        <taxon>Eurotiomycetes</taxon>
        <taxon>Eurotiomycetidae</taxon>
        <taxon>Onygenales</taxon>
        <taxon>Ajellomycetaceae</taxon>
        <taxon>Blastomyces</taxon>
    </lineage>
</organism>
<keyword evidence="2" id="KW-1185">Reference proteome</keyword>
<sequence length="120" mass="13993">MSKADILDDHELTKDLRVYALADMFQMERLKEQAFGRFETKIQQLWISDMFIDYVKEVYSTTNSNDRMMRGAVVGIAVKHIRELWKKQQFRGLVREVGDFAEDMIGALPNVGDEDVLDYP</sequence>